<feature type="domain" description="C2" evidence="12">
    <location>
        <begin position="6"/>
        <end position="193"/>
    </location>
</feature>
<dbReference type="InterPro" id="IPR000961">
    <property type="entry name" value="AGC-kinase_C"/>
</dbReference>
<keyword evidence="5 10" id="KW-0547">Nucleotide-binding</keyword>
<feature type="compositionally biased region" description="Basic and acidic residues" evidence="11">
    <location>
        <begin position="90"/>
        <end position="111"/>
    </location>
</feature>
<evidence type="ECO:0000256" key="8">
    <source>
        <dbReference type="ARBA" id="ARBA00047899"/>
    </source>
</evidence>
<dbReference type="FunFam" id="3.30.200.20:FF:000048">
    <property type="entry name" value="Non-specific serine/threonine protein kinase"/>
    <property type="match status" value="1"/>
</dbReference>
<evidence type="ECO:0000256" key="9">
    <source>
        <dbReference type="ARBA" id="ARBA00048679"/>
    </source>
</evidence>
<dbReference type="EMBL" id="QEAQ01000097">
    <property type="protein sequence ID" value="TPX55738.1"/>
    <property type="molecule type" value="Genomic_DNA"/>
</dbReference>
<comment type="catalytic activity">
    <reaction evidence="8">
        <text>L-threonyl-[protein] + ATP = O-phospho-L-threonyl-[protein] + ADP + H(+)</text>
        <dbReference type="Rhea" id="RHEA:46608"/>
        <dbReference type="Rhea" id="RHEA-COMP:11060"/>
        <dbReference type="Rhea" id="RHEA-COMP:11605"/>
        <dbReference type="ChEBI" id="CHEBI:15378"/>
        <dbReference type="ChEBI" id="CHEBI:30013"/>
        <dbReference type="ChEBI" id="CHEBI:30616"/>
        <dbReference type="ChEBI" id="CHEBI:61977"/>
        <dbReference type="ChEBI" id="CHEBI:456216"/>
        <dbReference type="EC" id="2.7.11.1"/>
    </reaction>
</comment>
<dbReference type="EC" id="2.7.11.1" evidence="1"/>
<keyword evidence="3" id="KW-0597">Phosphoprotein</keyword>
<dbReference type="PROSITE" id="PS00107">
    <property type="entry name" value="PROTEIN_KINASE_ATP"/>
    <property type="match status" value="1"/>
</dbReference>
<reference evidence="15 16" key="1">
    <citation type="journal article" date="2019" name="Sci. Rep.">
        <title>Comparative genomics of chytrid fungi reveal insights into the obligate biotrophic and pathogenic lifestyle of Synchytrium endobioticum.</title>
        <authorList>
            <person name="van de Vossenberg B.T.L.H."/>
            <person name="Warris S."/>
            <person name="Nguyen H.D.T."/>
            <person name="van Gent-Pelzer M.P.E."/>
            <person name="Joly D.L."/>
            <person name="van de Geest H.C."/>
            <person name="Bonants P.J.M."/>
            <person name="Smith D.S."/>
            <person name="Levesque C.A."/>
            <person name="van der Lee T.A.J."/>
        </authorList>
    </citation>
    <scope>NUCLEOTIDE SEQUENCE [LARGE SCALE GENOMIC DNA]</scope>
    <source>
        <strain evidence="15 16">CBS 809.83</strain>
    </source>
</reference>
<keyword evidence="2" id="KW-0723">Serine/threonine-protein kinase</keyword>
<feature type="region of interest" description="Disordered" evidence="11">
    <location>
        <begin position="1"/>
        <end position="23"/>
    </location>
</feature>
<dbReference type="AlphaFoldDB" id="A0A507DXQ0"/>
<dbReference type="Pfam" id="PF00433">
    <property type="entry name" value="Pkinase_C"/>
    <property type="match status" value="1"/>
</dbReference>
<evidence type="ECO:0000256" key="4">
    <source>
        <dbReference type="ARBA" id="ARBA00022679"/>
    </source>
</evidence>
<dbReference type="SMART" id="SM00133">
    <property type="entry name" value="S_TK_X"/>
    <property type="match status" value="1"/>
</dbReference>
<accession>A0A507DXQ0</accession>
<evidence type="ECO:0000256" key="6">
    <source>
        <dbReference type="ARBA" id="ARBA00022777"/>
    </source>
</evidence>
<evidence type="ECO:0000259" key="14">
    <source>
        <dbReference type="PROSITE" id="PS51285"/>
    </source>
</evidence>
<dbReference type="InterPro" id="IPR000719">
    <property type="entry name" value="Prot_kinase_dom"/>
</dbReference>
<dbReference type="InterPro" id="IPR017892">
    <property type="entry name" value="Pkinase_C"/>
</dbReference>
<dbReference type="Gene3D" id="1.10.510.10">
    <property type="entry name" value="Transferase(Phosphotransferase) domain 1"/>
    <property type="match status" value="1"/>
</dbReference>
<sequence>MLATTSPPSPSDTTWDLTSTSTSQPAKGRLWVKVVEARNLLLAHNNTSNPFCDPTPQFHSHSSPRPYCVVEFEKNEFVTREGFWDMKTRESPHAHHGHHHEDGMETSHSVDQKAAQPALSAVWKHEATFDVSRPDGEVTITIWDRSGAAVVNAQHQQQHQGGGGGGVVGEEGFLGMMKIRPSRINGKLHDNWFRLMPRQWKEKVKGEIRIQMMYQSIQARALTAADFELLKVVGKGSFGKVLQVRKKDTGRIYAMKVLVKKDIVERQEIAHTLSERNVLIQATSPFLVGLKFSFQTPEKLYLVLDYMNGGELFYHLQKETAFSEDRAKFYTCELVLALEHLHKYNIVYRDLKPENILLDSTGHIALTDFGLCKENVAFNDTTNTFCGTAEYLAPEVLTGQGYGKAVDWWSLGILFYEMTTGLPPFYSENTNLMYKQILHNQLLFPPGFSDRAQLLVRGLLERDPRKRLGGTSEDAAQVRRQPFFHGVEWDKLLKKQVTPPFKPKVESETDTSNFDPAFTDSLPVDSLPRESAPLSETIQRNFRGFTYFEEGAFESAGANEFSP</sequence>
<dbReference type="SUPFAM" id="SSF49562">
    <property type="entry name" value="C2 domain (Calcium/lipid-binding domain, CaLB)"/>
    <property type="match status" value="1"/>
</dbReference>
<dbReference type="GO" id="GO:0004674">
    <property type="term" value="F:protein serine/threonine kinase activity"/>
    <property type="evidence" value="ECO:0007669"/>
    <property type="project" value="UniProtKB-KW"/>
</dbReference>
<dbReference type="InterPro" id="IPR035892">
    <property type="entry name" value="C2_domain_sf"/>
</dbReference>
<dbReference type="InterPro" id="IPR017441">
    <property type="entry name" value="Protein_kinase_ATP_BS"/>
</dbReference>
<keyword evidence="7 10" id="KW-0067">ATP-binding</keyword>
<name>A0A507DXQ0_9FUNG</name>
<dbReference type="SMART" id="SM00239">
    <property type="entry name" value="C2"/>
    <property type="match status" value="1"/>
</dbReference>
<dbReference type="Proteomes" id="UP000318582">
    <property type="component" value="Unassembled WGS sequence"/>
</dbReference>
<dbReference type="PROSITE" id="PS00108">
    <property type="entry name" value="PROTEIN_KINASE_ST"/>
    <property type="match status" value="1"/>
</dbReference>
<feature type="domain" description="Protein kinase" evidence="13">
    <location>
        <begin position="227"/>
        <end position="484"/>
    </location>
</feature>
<dbReference type="GO" id="GO:0005524">
    <property type="term" value="F:ATP binding"/>
    <property type="evidence" value="ECO:0007669"/>
    <property type="project" value="UniProtKB-UniRule"/>
</dbReference>
<evidence type="ECO:0000259" key="13">
    <source>
        <dbReference type="PROSITE" id="PS50011"/>
    </source>
</evidence>
<dbReference type="Pfam" id="PF00168">
    <property type="entry name" value="C2"/>
    <property type="match status" value="1"/>
</dbReference>
<evidence type="ECO:0000256" key="2">
    <source>
        <dbReference type="ARBA" id="ARBA00022527"/>
    </source>
</evidence>
<evidence type="ECO:0000313" key="15">
    <source>
        <dbReference type="EMBL" id="TPX55738.1"/>
    </source>
</evidence>
<organism evidence="15 16">
    <name type="scientific">Powellomyces hirtus</name>
    <dbReference type="NCBI Taxonomy" id="109895"/>
    <lineage>
        <taxon>Eukaryota</taxon>
        <taxon>Fungi</taxon>
        <taxon>Fungi incertae sedis</taxon>
        <taxon>Chytridiomycota</taxon>
        <taxon>Chytridiomycota incertae sedis</taxon>
        <taxon>Chytridiomycetes</taxon>
        <taxon>Spizellomycetales</taxon>
        <taxon>Powellomycetaceae</taxon>
        <taxon>Powellomyces</taxon>
    </lineage>
</organism>
<dbReference type="GO" id="GO:0106310">
    <property type="term" value="F:protein serine kinase activity"/>
    <property type="evidence" value="ECO:0007669"/>
    <property type="project" value="RHEA"/>
</dbReference>
<keyword evidence="4" id="KW-0808">Transferase</keyword>
<dbReference type="SMART" id="SM00220">
    <property type="entry name" value="S_TKc"/>
    <property type="match status" value="1"/>
</dbReference>
<evidence type="ECO:0000259" key="12">
    <source>
        <dbReference type="PROSITE" id="PS50004"/>
    </source>
</evidence>
<dbReference type="PROSITE" id="PS51285">
    <property type="entry name" value="AGC_KINASE_CTER"/>
    <property type="match status" value="1"/>
</dbReference>
<comment type="caution">
    <text evidence="15">The sequence shown here is derived from an EMBL/GenBank/DDBJ whole genome shotgun (WGS) entry which is preliminary data.</text>
</comment>
<dbReference type="PROSITE" id="PS50011">
    <property type="entry name" value="PROTEIN_KINASE_DOM"/>
    <property type="match status" value="1"/>
</dbReference>
<evidence type="ECO:0000256" key="7">
    <source>
        <dbReference type="ARBA" id="ARBA00022840"/>
    </source>
</evidence>
<evidence type="ECO:0000256" key="3">
    <source>
        <dbReference type="ARBA" id="ARBA00022553"/>
    </source>
</evidence>
<feature type="domain" description="AGC-kinase C-terminal" evidence="14">
    <location>
        <begin position="485"/>
        <end position="557"/>
    </location>
</feature>
<dbReference type="InterPro" id="IPR008271">
    <property type="entry name" value="Ser/Thr_kinase_AS"/>
</dbReference>
<dbReference type="SUPFAM" id="SSF56112">
    <property type="entry name" value="Protein kinase-like (PK-like)"/>
    <property type="match status" value="1"/>
</dbReference>
<dbReference type="FunFam" id="1.10.510.10:FF:000008">
    <property type="entry name" value="Non-specific serine/threonine protein kinase"/>
    <property type="match status" value="1"/>
</dbReference>
<feature type="binding site" evidence="10">
    <location>
        <position position="261"/>
    </location>
    <ligand>
        <name>ATP</name>
        <dbReference type="ChEBI" id="CHEBI:30616"/>
    </ligand>
</feature>
<keyword evidence="6" id="KW-0418">Kinase</keyword>
<evidence type="ECO:0000256" key="11">
    <source>
        <dbReference type="SAM" id="MobiDB-lite"/>
    </source>
</evidence>
<evidence type="ECO:0000256" key="10">
    <source>
        <dbReference type="PROSITE-ProRule" id="PRU10141"/>
    </source>
</evidence>
<dbReference type="STRING" id="109895.A0A507DXQ0"/>
<feature type="region of interest" description="Disordered" evidence="11">
    <location>
        <begin position="90"/>
        <end position="116"/>
    </location>
</feature>
<comment type="catalytic activity">
    <reaction evidence="9">
        <text>L-seryl-[protein] + ATP = O-phospho-L-seryl-[protein] + ADP + H(+)</text>
        <dbReference type="Rhea" id="RHEA:17989"/>
        <dbReference type="Rhea" id="RHEA-COMP:9863"/>
        <dbReference type="Rhea" id="RHEA-COMP:11604"/>
        <dbReference type="ChEBI" id="CHEBI:15378"/>
        <dbReference type="ChEBI" id="CHEBI:29999"/>
        <dbReference type="ChEBI" id="CHEBI:30616"/>
        <dbReference type="ChEBI" id="CHEBI:83421"/>
        <dbReference type="ChEBI" id="CHEBI:456216"/>
        <dbReference type="EC" id="2.7.11.1"/>
    </reaction>
</comment>
<dbReference type="Gene3D" id="3.30.200.20">
    <property type="entry name" value="Phosphorylase Kinase, domain 1"/>
    <property type="match status" value="1"/>
</dbReference>
<dbReference type="Gene3D" id="2.60.40.150">
    <property type="entry name" value="C2 domain"/>
    <property type="match status" value="1"/>
</dbReference>
<proteinExistence type="predicted"/>
<evidence type="ECO:0000256" key="5">
    <source>
        <dbReference type="ARBA" id="ARBA00022741"/>
    </source>
</evidence>
<keyword evidence="16" id="KW-1185">Reference proteome</keyword>
<protein>
    <recommendedName>
        <fullName evidence="1">non-specific serine/threonine protein kinase</fullName>
        <ecNumber evidence="1">2.7.11.1</ecNumber>
    </recommendedName>
</protein>
<dbReference type="InterPro" id="IPR000008">
    <property type="entry name" value="C2_dom"/>
</dbReference>
<dbReference type="InterPro" id="IPR011009">
    <property type="entry name" value="Kinase-like_dom_sf"/>
</dbReference>
<feature type="region of interest" description="Disordered" evidence="11">
    <location>
        <begin position="500"/>
        <end position="530"/>
    </location>
</feature>
<gene>
    <name evidence="15" type="ORF">PhCBS80983_g05064</name>
</gene>
<dbReference type="Pfam" id="PF00069">
    <property type="entry name" value="Pkinase"/>
    <property type="match status" value="1"/>
</dbReference>
<evidence type="ECO:0000313" key="16">
    <source>
        <dbReference type="Proteomes" id="UP000318582"/>
    </source>
</evidence>
<dbReference type="PANTHER" id="PTHR24351">
    <property type="entry name" value="RIBOSOMAL PROTEIN S6 KINASE"/>
    <property type="match status" value="1"/>
</dbReference>
<dbReference type="PROSITE" id="PS50004">
    <property type="entry name" value="C2"/>
    <property type="match status" value="1"/>
</dbReference>
<evidence type="ECO:0000256" key="1">
    <source>
        <dbReference type="ARBA" id="ARBA00012513"/>
    </source>
</evidence>